<protein>
    <recommendedName>
        <fullName evidence="14">ATP synthase subunit b</fullName>
    </recommendedName>
    <alternativeName>
        <fullName evidence="14">ATP synthase F(0) sector subunit b</fullName>
    </alternativeName>
    <alternativeName>
        <fullName evidence="14">ATPase subunit I</fullName>
    </alternativeName>
    <alternativeName>
        <fullName evidence="14">F-type ATPase subunit b</fullName>
        <shortName evidence="14">F-ATPase subunit b</shortName>
    </alternativeName>
</protein>
<dbReference type="PANTHER" id="PTHR33445">
    <property type="entry name" value="ATP SYNTHASE SUBUNIT B', CHLOROPLASTIC"/>
    <property type="match status" value="1"/>
</dbReference>
<comment type="function">
    <text evidence="14">Component of the F(0) channel, it forms part of the peripheral stalk, linking F(1) to F(0).</text>
</comment>
<comment type="subunit">
    <text evidence="13 14">F-type ATPases have 2 components, F(1) - the catalytic core - and F(0) - the membrane proton channel. F(1) has five subunits: alpha(3), beta(3), gamma(1), delta(1), epsilon(1). F(0) has three main subunits: a(1), b(2) and c(10-14). The alpha and beta chains form an alternating ring which encloses part of the gamma chain. F(1) is attached to F(0) by a central stalk formed by the gamma and epsilon chains, while a peripheral stalk is formed by the delta and b chains.</text>
</comment>
<evidence type="ECO:0000256" key="13">
    <source>
        <dbReference type="ARBA" id="ARBA00025830"/>
    </source>
</evidence>
<dbReference type="NCBIfam" id="NF004412">
    <property type="entry name" value="PRK05759.1-3"/>
    <property type="match status" value="1"/>
</dbReference>
<dbReference type="EMBL" id="AP017624">
    <property type="protein sequence ID" value="BAV42708.1"/>
    <property type="molecule type" value="Genomic_DNA"/>
</dbReference>
<evidence type="ECO:0000256" key="3">
    <source>
        <dbReference type="ARBA" id="ARBA00022448"/>
    </source>
</evidence>
<keyword evidence="4 14" id="KW-1003">Cell membrane</keyword>
<evidence type="ECO:0000256" key="10">
    <source>
        <dbReference type="ARBA" id="ARBA00023136"/>
    </source>
</evidence>
<organism evidence="17 18">
    <name type="scientific">Mycobacterium ulcerans subsp. shinshuense</name>
    <dbReference type="NCBI Taxonomy" id="1124626"/>
    <lineage>
        <taxon>Bacteria</taxon>
        <taxon>Bacillati</taxon>
        <taxon>Actinomycetota</taxon>
        <taxon>Actinomycetes</taxon>
        <taxon>Mycobacteriales</taxon>
        <taxon>Mycobacteriaceae</taxon>
        <taxon>Mycobacterium</taxon>
        <taxon>Mycobacterium ulcerans group</taxon>
    </lineage>
</organism>
<keyword evidence="11 14" id="KW-0066">ATP synthesis</keyword>
<evidence type="ECO:0000256" key="6">
    <source>
        <dbReference type="ARBA" id="ARBA00022692"/>
    </source>
</evidence>
<dbReference type="GO" id="GO:0046961">
    <property type="term" value="F:proton-transporting ATPase activity, rotational mechanism"/>
    <property type="evidence" value="ECO:0007669"/>
    <property type="project" value="TreeGrafter"/>
</dbReference>
<gene>
    <name evidence="14 17" type="primary">atpF</name>
    <name evidence="17" type="ORF">SHTP_3728</name>
</gene>
<name>A0A1B4Y6M1_MYCUL</name>
<dbReference type="GO" id="GO:0005886">
    <property type="term" value="C:plasma membrane"/>
    <property type="evidence" value="ECO:0007669"/>
    <property type="project" value="UniProtKB-SubCell"/>
</dbReference>
<keyword evidence="3 14" id="KW-0813">Transport</keyword>
<evidence type="ECO:0000256" key="16">
    <source>
        <dbReference type="SAM" id="Coils"/>
    </source>
</evidence>
<evidence type="ECO:0000256" key="14">
    <source>
        <dbReference type="HAMAP-Rule" id="MF_01398"/>
    </source>
</evidence>
<dbReference type="AlphaFoldDB" id="A0A1B4Y6M1"/>
<keyword evidence="8 14" id="KW-1133">Transmembrane helix</keyword>
<evidence type="ECO:0000256" key="4">
    <source>
        <dbReference type="ARBA" id="ARBA00022475"/>
    </source>
</evidence>
<evidence type="ECO:0000256" key="8">
    <source>
        <dbReference type="ARBA" id="ARBA00022989"/>
    </source>
</evidence>
<evidence type="ECO:0000256" key="2">
    <source>
        <dbReference type="ARBA" id="ARBA00005513"/>
    </source>
</evidence>
<dbReference type="PANTHER" id="PTHR33445:SF1">
    <property type="entry name" value="ATP SYNTHASE SUBUNIT B"/>
    <property type="match status" value="1"/>
</dbReference>
<evidence type="ECO:0000256" key="12">
    <source>
        <dbReference type="ARBA" id="ARBA00025198"/>
    </source>
</evidence>
<keyword evidence="16" id="KW-0175">Coiled coil</keyword>
<keyword evidence="7 14" id="KW-0375">Hydrogen ion transport</keyword>
<evidence type="ECO:0000256" key="7">
    <source>
        <dbReference type="ARBA" id="ARBA00022781"/>
    </source>
</evidence>
<sequence length="170" mass="18180">MDDVNSIFLAAGQAAEEGGTNNFLVPNGTFFFVLAIFLVVLAVIGTFVVPPILKVLRERDAMVAKTLADNKKSAEQFAAAQADYEKAMAEARVQASSYRDNARAEGRKVVEDARAHAEQEVASTLQQANEQLKRERDAVELDLRANVGAMSATLANRIVGVDVTTPAAAG</sequence>
<evidence type="ECO:0000256" key="11">
    <source>
        <dbReference type="ARBA" id="ARBA00023310"/>
    </source>
</evidence>
<dbReference type="Gene3D" id="1.20.5.620">
    <property type="entry name" value="F1F0 ATP synthase subunit B, membrane domain"/>
    <property type="match status" value="1"/>
</dbReference>
<dbReference type="Proteomes" id="UP000218067">
    <property type="component" value="Chromosome"/>
</dbReference>
<evidence type="ECO:0000313" key="18">
    <source>
        <dbReference type="Proteomes" id="UP000218067"/>
    </source>
</evidence>
<keyword evidence="6 14" id="KW-0812">Transmembrane</keyword>
<feature type="coiled-coil region" evidence="16">
    <location>
        <begin position="115"/>
        <end position="145"/>
    </location>
</feature>
<keyword evidence="5 14" id="KW-0138">CF(0)</keyword>
<keyword evidence="9 14" id="KW-0406">Ion transport</keyword>
<dbReference type="GeneID" id="93438307"/>
<keyword evidence="10 14" id="KW-0472">Membrane</keyword>
<evidence type="ECO:0000256" key="9">
    <source>
        <dbReference type="ARBA" id="ARBA00023065"/>
    </source>
</evidence>
<evidence type="ECO:0000256" key="5">
    <source>
        <dbReference type="ARBA" id="ARBA00022547"/>
    </source>
</evidence>
<dbReference type="RefSeq" id="WP_096371483.1">
    <property type="nucleotide sequence ID" value="NZ_AP017624.1"/>
</dbReference>
<feature type="transmembrane region" description="Helical" evidence="14">
    <location>
        <begin position="30"/>
        <end position="53"/>
    </location>
</feature>
<dbReference type="Pfam" id="PF00430">
    <property type="entry name" value="ATP-synt_B"/>
    <property type="match status" value="1"/>
</dbReference>
<dbReference type="SUPFAM" id="SSF81573">
    <property type="entry name" value="F1F0 ATP synthase subunit B, membrane domain"/>
    <property type="match status" value="1"/>
</dbReference>
<comment type="function">
    <text evidence="12 14">F(1)F(0) ATP synthase produces ATP from ADP in the presence of a proton or sodium gradient. F-type ATPases consist of two structural domains, F(1) containing the extramembraneous catalytic core and F(0) containing the membrane proton channel, linked together by a central stalk and a peripheral stalk. During catalysis, ATP synthesis in the catalytic domain of F(1) is coupled via a rotary mechanism of the central stalk subunits to proton translocation.</text>
</comment>
<dbReference type="CDD" id="cd06503">
    <property type="entry name" value="ATP-synt_Fo_b"/>
    <property type="match status" value="1"/>
</dbReference>
<evidence type="ECO:0000313" key="17">
    <source>
        <dbReference type="EMBL" id="BAV42708.1"/>
    </source>
</evidence>
<dbReference type="GO" id="GO:0046933">
    <property type="term" value="F:proton-transporting ATP synthase activity, rotational mechanism"/>
    <property type="evidence" value="ECO:0007669"/>
    <property type="project" value="UniProtKB-UniRule"/>
</dbReference>
<dbReference type="GO" id="GO:0045259">
    <property type="term" value="C:proton-transporting ATP synthase complex"/>
    <property type="evidence" value="ECO:0007669"/>
    <property type="project" value="UniProtKB-KW"/>
</dbReference>
<comment type="similarity">
    <text evidence="2 14 15">Belongs to the ATPase B chain family.</text>
</comment>
<comment type="subcellular location">
    <subcellularLocation>
        <location evidence="1 14">Cell membrane</location>
        <topology evidence="1 14">Single-pass membrane protein</topology>
    </subcellularLocation>
</comment>
<proteinExistence type="inferred from homology"/>
<evidence type="ECO:0000256" key="15">
    <source>
        <dbReference type="RuleBase" id="RU003848"/>
    </source>
</evidence>
<accession>A0A1B4Y6M1</accession>
<dbReference type="InterPro" id="IPR050059">
    <property type="entry name" value="ATP_synthase_B_chain"/>
</dbReference>
<reference evidence="17 18" key="1">
    <citation type="submission" date="2016-08" db="EMBL/GenBank/DDBJ databases">
        <title>Complete genome sequence of Mycobacterium shinshuense, a subspecies of M. ulcerans.</title>
        <authorList>
            <person name="Yoshida M."/>
            <person name="Ogura Y."/>
            <person name="Hayashi T."/>
            <person name="Hoshino Y."/>
        </authorList>
    </citation>
    <scope>NUCLEOTIDE SEQUENCE [LARGE SCALE GENOMIC DNA]</scope>
    <source>
        <strain evidence="18">ATCC 33728</strain>
    </source>
</reference>
<evidence type="ECO:0000256" key="1">
    <source>
        <dbReference type="ARBA" id="ARBA00004162"/>
    </source>
</evidence>
<dbReference type="InterPro" id="IPR028987">
    <property type="entry name" value="ATP_synth_B-like_membr_sf"/>
</dbReference>
<dbReference type="InterPro" id="IPR002146">
    <property type="entry name" value="ATP_synth_b/b'su_bac/chlpt"/>
</dbReference>
<dbReference type="HAMAP" id="MF_01398">
    <property type="entry name" value="ATP_synth_b_bprime"/>
    <property type="match status" value="1"/>
</dbReference>